<name>A0A0A8ZPV7_ARUDO</name>
<evidence type="ECO:0000313" key="1">
    <source>
        <dbReference type="EMBL" id="JAD36872.1"/>
    </source>
</evidence>
<accession>A0A0A8ZPV7</accession>
<sequence length="60" mass="6801">MSYGATTLSYIRTYGCHYSDCKKLLKLQVTNPRGMNELDLGNLRSWKAGTVRSQKHSHLA</sequence>
<reference evidence="1" key="2">
    <citation type="journal article" date="2015" name="Data Brief">
        <title>Shoot transcriptome of the giant reed, Arundo donax.</title>
        <authorList>
            <person name="Barrero R.A."/>
            <person name="Guerrero F.D."/>
            <person name="Moolhuijzen P."/>
            <person name="Goolsby J.A."/>
            <person name="Tidwell J."/>
            <person name="Bellgard S.E."/>
            <person name="Bellgard M.I."/>
        </authorList>
    </citation>
    <scope>NUCLEOTIDE SEQUENCE</scope>
    <source>
        <tissue evidence="1">Shoot tissue taken approximately 20 cm above the soil surface</tissue>
    </source>
</reference>
<organism evidence="1">
    <name type="scientific">Arundo donax</name>
    <name type="common">Giant reed</name>
    <name type="synonym">Donax arundinaceus</name>
    <dbReference type="NCBI Taxonomy" id="35708"/>
    <lineage>
        <taxon>Eukaryota</taxon>
        <taxon>Viridiplantae</taxon>
        <taxon>Streptophyta</taxon>
        <taxon>Embryophyta</taxon>
        <taxon>Tracheophyta</taxon>
        <taxon>Spermatophyta</taxon>
        <taxon>Magnoliopsida</taxon>
        <taxon>Liliopsida</taxon>
        <taxon>Poales</taxon>
        <taxon>Poaceae</taxon>
        <taxon>PACMAD clade</taxon>
        <taxon>Arundinoideae</taxon>
        <taxon>Arundineae</taxon>
        <taxon>Arundo</taxon>
    </lineage>
</organism>
<dbReference type="EMBL" id="GBRH01261023">
    <property type="protein sequence ID" value="JAD36872.1"/>
    <property type="molecule type" value="Transcribed_RNA"/>
</dbReference>
<proteinExistence type="predicted"/>
<protein>
    <submittedName>
        <fullName evidence="1">Uncharacterized protein</fullName>
    </submittedName>
</protein>
<reference evidence="1" key="1">
    <citation type="submission" date="2014-09" db="EMBL/GenBank/DDBJ databases">
        <authorList>
            <person name="Magalhaes I.L.F."/>
            <person name="Oliveira U."/>
            <person name="Santos F.R."/>
            <person name="Vidigal T.H.D.A."/>
            <person name="Brescovit A.D."/>
            <person name="Santos A.J."/>
        </authorList>
    </citation>
    <scope>NUCLEOTIDE SEQUENCE</scope>
    <source>
        <tissue evidence="1">Shoot tissue taken approximately 20 cm above the soil surface</tissue>
    </source>
</reference>
<dbReference type="AlphaFoldDB" id="A0A0A8ZPV7"/>